<reference evidence="2 3" key="1">
    <citation type="submission" date="2014-02" db="EMBL/GenBank/DDBJ databases">
        <title>The genome sequence of the entomopathogenic fungus Metarhizium robertsii ARSEF 2575.</title>
        <authorList>
            <person name="Giuliano Garisto Donzelli B."/>
            <person name="Roe B.A."/>
            <person name="Macmil S.L."/>
            <person name="Krasnoff S.B."/>
            <person name="Gibson D.M."/>
        </authorList>
    </citation>
    <scope>NUCLEOTIDE SEQUENCE [LARGE SCALE GENOMIC DNA]</scope>
    <source>
        <strain evidence="2 3">ARSEF 2575</strain>
    </source>
</reference>
<evidence type="ECO:0000313" key="2">
    <source>
        <dbReference type="EMBL" id="EXU99923.1"/>
    </source>
</evidence>
<accession>A0A014NDK9</accession>
<sequence>MPCLLWVAVISITTTCPLAKPNPAFKATAIVIEYYCKTTETKEQTTPSWPTCGKTPPVYKMGFGDMASETCVQSSKR</sequence>
<protein>
    <recommendedName>
        <fullName evidence="4">Secreted protein</fullName>
    </recommendedName>
</protein>
<name>A0A014NDK9_9HYPO</name>
<evidence type="ECO:0000313" key="3">
    <source>
        <dbReference type="Proteomes" id="UP000030151"/>
    </source>
</evidence>
<feature type="signal peptide" evidence="1">
    <location>
        <begin position="1"/>
        <end position="19"/>
    </location>
</feature>
<evidence type="ECO:0000256" key="1">
    <source>
        <dbReference type="SAM" id="SignalP"/>
    </source>
</evidence>
<dbReference type="AlphaFoldDB" id="A0A014NDK9"/>
<feature type="chain" id="PRO_5001472646" description="Secreted protein" evidence="1">
    <location>
        <begin position="20"/>
        <end position="77"/>
    </location>
</feature>
<dbReference type="HOGENOM" id="CLU_2638586_0_0_1"/>
<organism evidence="2 3">
    <name type="scientific">Metarhizium robertsii</name>
    <dbReference type="NCBI Taxonomy" id="568076"/>
    <lineage>
        <taxon>Eukaryota</taxon>
        <taxon>Fungi</taxon>
        <taxon>Dikarya</taxon>
        <taxon>Ascomycota</taxon>
        <taxon>Pezizomycotina</taxon>
        <taxon>Sordariomycetes</taxon>
        <taxon>Hypocreomycetidae</taxon>
        <taxon>Hypocreales</taxon>
        <taxon>Clavicipitaceae</taxon>
        <taxon>Metarhizium</taxon>
    </lineage>
</organism>
<evidence type="ECO:0008006" key="4">
    <source>
        <dbReference type="Google" id="ProtNLM"/>
    </source>
</evidence>
<proteinExistence type="predicted"/>
<comment type="caution">
    <text evidence="2">The sequence shown here is derived from an EMBL/GenBank/DDBJ whole genome shotgun (WGS) entry which is preliminary data.</text>
</comment>
<dbReference type="Proteomes" id="UP000030151">
    <property type="component" value="Unassembled WGS sequence"/>
</dbReference>
<gene>
    <name evidence="2" type="ORF">X797_007052</name>
</gene>
<dbReference type="EMBL" id="JELW01000016">
    <property type="protein sequence ID" value="EXU99923.1"/>
    <property type="molecule type" value="Genomic_DNA"/>
</dbReference>
<keyword evidence="1" id="KW-0732">Signal</keyword>